<evidence type="ECO:0000256" key="1">
    <source>
        <dbReference type="SAM" id="MobiDB-lite"/>
    </source>
</evidence>
<dbReference type="PROSITE" id="PS51257">
    <property type="entry name" value="PROKAR_LIPOPROTEIN"/>
    <property type="match status" value="1"/>
</dbReference>
<dbReference type="Proteomes" id="UP000706039">
    <property type="component" value="Unassembled WGS sequence"/>
</dbReference>
<proteinExistence type="predicted"/>
<feature type="signal peptide" evidence="2">
    <location>
        <begin position="1"/>
        <end position="15"/>
    </location>
</feature>
<feature type="chain" id="PRO_5047449033" evidence="2">
    <location>
        <begin position="16"/>
        <end position="106"/>
    </location>
</feature>
<feature type="compositionally biased region" description="Low complexity" evidence="1">
    <location>
        <begin position="46"/>
        <end position="77"/>
    </location>
</feature>
<protein>
    <submittedName>
        <fullName evidence="3">Uncharacterized protein</fullName>
    </submittedName>
</protein>
<accession>A0ABS7PTI3</accession>
<keyword evidence="4" id="KW-1185">Reference proteome</keyword>
<dbReference type="RefSeq" id="WP_222991732.1">
    <property type="nucleotide sequence ID" value="NZ_JAINVV010000009.1"/>
</dbReference>
<reference evidence="3 4" key="1">
    <citation type="submission" date="2021-08" db="EMBL/GenBank/DDBJ databases">
        <authorList>
            <person name="Tuo L."/>
        </authorList>
    </citation>
    <scope>NUCLEOTIDE SEQUENCE [LARGE SCALE GENOMIC DNA]</scope>
    <source>
        <strain evidence="3 4">JCM 31229</strain>
    </source>
</reference>
<evidence type="ECO:0000313" key="3">
    <source>
        <dbReference type="EMBL" id="MBY8824648.1"/>
    </source>
</evidence>
<sequence>MRTGIAILMASLALAACGDAKRAQSQSADIAFDTRQETRSGPVGRAEITTIDAAIGDAAEMPAESAMPAPAPSAAGKAPEERPAVAPEPAAPAPPAPAAPAASSVS</sequence>
<feature type="compositionally biased region" description="Pro residues" evidence="1">
    <location>
        <begin position="89"/>
        <end position="98"/>
    </location>
</feature>
<feature type="region of interest" description="Disordered" evidence="1">
    <location>
        <begin position="24"/>
        <end position="106"/>
    </location>
</feature>
<dbReference type="EMBL" id="JAINVV010000009">
    <property type="protein sequence ID" value="MBY8824648.1"/>
    <property type="molecule type" value="Genomic_DNA"/>
</dbReference>
<evidence type="ECO:0000313" key="4">
    <source>
        <dbReference type="Proteomes" id="UP000706039"/>
    </source>
</evidence>
<evidence type="ECO:0000256" key="2">
    <source>
        <dbReference type="SAM" id="SignalP"/>
    </source>
</evidence>
<comment type="caution">
    <text evidence="3">The sequence shown here is derived from an EMBL/GenBank/DDBJ whole genome shotgun (WGS) entry which is preliminary data.</text>
</comment>
<gene>
    <name evidence="3" type="ORF">K7G82_20260</name>
</gene>
<name>A0ABS7PTI3_9SPHN</name>
<organism evidence="3 4">
    <name type="scientific">Sphingomonas colocasiae</name>
    <dbReference type="NCBI Taxonomy" id="1848973"/>
    <lineage>
        <taxon>Bacteria</taxon>
        <taxon>Pseudomonadati</taxon>
        <taxon>Pseudomonadota</taxon>
        <taxon>Alphaproteobacteria</taxon>
        <taxon>Sphingomonadales</taxon>
        <taxon>Sphingomonadaceae</taxon>
        <taxon>Sphingomonas</taxon>
    </lineage>
</organism>
<keyword evidence="2" id="KW-0732">Signal</keyword>